<dbReference type="SMART" id="SM01267">
    <property type="entry name" value="LAG1_DNAbind"/>
    <property type="match status" value="1"/>
</dbReference>
<keyword evidence="8" id="KW-0010">Activator</keyword>
<feature type="signal peptide" evidence="12">
    <location>
        <begin position="1"/>
        <end position="20"/>
    </location>
</feature>
<dbReference type="GO" id="GO:0000122">
    <property type="term" value="P:negative regulation of transcription by RNA polymerase II"/>
    <property type="evidence" value="ECO:0007669"/>
    <property type="project" value="UniProtKB-ARBA"/>
</dbReference>
<keyword evidence="5" id="KW-0914">Notch signaling pathway</keyword>
<evidence type="ECO:0000259" key="13">
    <source>
        <dbReference type="SMART" id="SM01267"/>
    </source>
</evidence>
<dbReference type="AlphaFoldDB" id="A0AAZ3RF02"/>
<dbReference type="FunFam" id="2.60.40.10:FF:000074">
    <property type="entry name" value="Recombining binding protein suppressor of hairless, putative"/>
    <property type="match status" value="1"/>
</dbReference>
<keyword evidence="16" id="KW-1185">Reference proteome</keyword>
<evidence type="ECO:0000256" key="2">
    <source>
        <dbReference type="ARBA" id="ARBA00009704"/>
    </source>
</evidence>
<dbReference type="GO" id="GO:0000978">
    <property type="term" value="F:RNA polymerase II cis-regulatory region sequence-specific DNA binding"/>
    <property type="evidence" value="ECO:0007669"/>
    <property type="project" value="InterPro"/>
</dbReference>
<evidence type="ECO:0000259" key="14">
    <source>
        <dbReference type="SMART" id="SM01268"/>
    </source>
</evidence>
<keyword evidence="4" id="KW-0677">Repeat</keyword>
<accession>A0AAZ3RF02</accession>
<reference evidence="15" key="3">
    <citation type="submission" date="2025-09" db="UniProtKB">
        <authorList>
            <consortium name="Ensembl"/>
        </authorList>
    </citation>
    <scope>IDENTIFICATION</scope>
</reference>
<dbReference type="PANTHER" id="PTHR10665">
    <property type="entry name" value="RECOMBINING BINDING PROTEIN SUPPRESSOR OF HAIRLESS"/>
    <property type="match status" value="1"/>
</dbReference>
<evidence type="ECO:0000256" key="4">
    <source>
        <dbReference type="ARBA" id="ARBA00022737"/>
    </source>
</evidence>
<gene>
    <name evidence="15" type="primary">RBPJ</name>
</gene>
<reference evidence="16" key="1">
    <citation type="journal article" date="2018" name="PLoS ONE">
        <title>Chinook salmon (Oncorhynchus tshawytscha) genome and transcriptome.</title>
        <authorList>
            <person name="Christensen K.A."/>
            <person name="Leong J.S."/>
            <person name="Sakhrani D."/>
            <person name="Biagi C.A."/>
            <person name="Minkley D.R."/>
            <person name="Withler R.E."/>
            <person name="Rondeau E.B."/>
            <person name="Koop B.F."/>
            <person name="Devlin R.H."/>
        </authorList>
    </citation>
    <scope>NUCLEOTIDE SEQUENCE [LARGE SCALE GENOMIC DNA]</scope>
</reference>
<name>A0AAZ3RF02_ONCTS</name>
<dbReference type="Ensembl" id="ENSOTST00005170484.1">
    <property type="protein sequence ID" value="ENSOTSP00005139563.1"/>
    <property type="gene ID" value="ENSOTSG00005048935.1"/>
</dbReference>
<dbReference type="FunFam" id="2.80.10.50:FF:000003">
    <property type="entry name" value="recombining binding protein suppressor of hairless"/>
    <property type="match status" value="1"/>
</dbReference>
<reference evidence="15" key="2">
    <citation type="submission" date="2025-08" db="UniProtKB">
        <authorList>
            <consortium name="Ensembl"/>
        </authorList>
    </citation>
    <scope>IDENTIFICATION</scope>
</reference>
<dbReference type="GeneTree" id="ENSGT00390000005197"/>
<feature type="chain" id="PRO_5044336260" description="Recombination signal binding protein for immunoglobulin kappa J region b" evidence="12">
    <location>
        <begin position="21"/>
        <end position="452"/>
    </location>
</feature>
<feature type="domain" description="Beta-trefoil DNA-binding" evidence="14">
    <location>
        <begin position="178"/>
        <end position="429"/>
    </location>
</feature>
<evidence type="ECO:0000256" key="12">
    <source>
        <dbReference type="SAM" id="SignalP"/>
    </source>
</evidence>
<keyword evidence="7" id="KW-0238">DNA-binding</keyword>
<dbReference type="GO" id="GO:0007399">
    <property type="term" value="P:nervous system development"/>
    <property type="evidence" value="ECO:0007669"/>
    <property type="project" value="UniProtKB-ARBA"/>
</dbReference>
<keyword evidence="3" id="KW-0678">Repressor</keyword>
<evidence type="ECO:0000256" key="5">
    <source>
        <dbReference type="ARBA" id="ARBA00022976"/>
    </source>
</evidence>
<keyword evidence="6" id="KW-0805">Transcription regulation</keyword>
<evidence type="ECO:0000256" key="11">
    <source>
        <dbReference type="SAM" id="MobiDB-lite"/>
    </source>
</evidence>
<dbReference type="InterPro" id="IPR015351">
    <property type="entry name" value="RBP-J/Cbf11/Cbf12_DNA-bd"/>
</dbReference>
<evidence type="ECO:0000256" key="1">
    <source>
        <dbReference type="ARBA" id="ARBA00004123"/>
    </source>
</evidence>
<dbReference type="Proteomes" id="UP000694402">
    <property type="component" value="Unassembled WGS sequence"/>
</dbReference>
<dbReference type="GO" id="GO:0001228">
    <property type="term" value="F:DNA-binding transcription activator activity, RNA polymerase II-specific"/>
    <property type="evidence" value="ECO:0007669"/>
    <property type="project" value="InterPro"/>
</dbReference>
<dbReference type="Gene3D" id="2.60.40.1450">
    <property type="entry name" value="LAG1, DNA binding domain"/>
    <property type="match status" value="1"/>
</dbReference>
<dbReference type="InterPro" id="IPR014756">
    <property type="entry name" value="Ig_E-set"/>
</dbReference>
<dbReference type="InterPro" id="IPR015350">
    <property type="entry name" value="Beta-trefoil_DNA-bd_dom"/>
</dbReference>
<dbReference type="InterPro" id="IPR002909">
    <property type="entry name" value="IPT_dom"/>
</dbReference>
<dbReference type="Gene3D" id="2.80.10.50">
    <property type="match status" value="1"/>
</dbReference>
<dbReference type="FunFam" id="2.60.40.1450:FF:000001">
    <property type="entry name" value="Recombining binding protein suppressor of hairless"/>
    <property type="match status" value="1"/>
</dbReference>
<dbReference type="GO" id="GO:0048513">
    <property type="term" value="P:animal organ development"/>
    <property type="evidence" value="ECO:0007669"/>
    <property type="project" value="UniProtKB-ARBA"/>
</dbReference>
<evidence type="ECO:0000256" key="10">
    <source>
        <dbReference type="ARBA" id="ARBA00023242"/>
    </source>
</evidence>
<dbReference type="Pfam" id="PF01833">
    <property type="entry name" value="TIG"/>
    <property type="match status" value="1"/>
</dbReference>
<dbReference type="GO" id="GO:0005667">
    <property type="term" value="C:transcription regulator complex"/>
    <property type="evidence" value="ECO:0007669"/>
    <property type="project" value="UniProtKB-ARBA"/>
</dbReference>
<feature type="domain" description="RBP-J/Cbf11/Cbf12 DNA binding" evidence="13">
    <location>
        <begin position="46"/>
        <end position="177"/>
    </location>
</feature>
<evidence type="ECO:0000256" key="6">
    <source>
        <dbReference type="ARBA" id="ARBA00023015"/>
    </source>
</evidence>
<dbReference type="SMART" id="SM01268">
    <property type="entry name" value="BTD"/>
    <property type="match status" value="1"/>
</dbReference>
<comment type="similarity">
    <text evidence="2">Belongs to the Su(H) family.</text>
</comment>
<dbReference type="SUPFAM" id="SSF110217">
    <property type="entry name" value="DNA-binding protein LAG-1 (CSL)"/>
    <property type="match status" value="1"/>
</dbReference>
<dbReference type="Pfam" id="PF09271">
    <property type="entry name" value="LAG1-DNAbind"/>
    <property type="match status" value="1"/>
</dbReference>
<evidence type="ECO:0008006" key="17">
    <source>
        <dbReference type="Google" id="ProtNLM"/>
    </source>
</evidence>
<evidence type="ECO:0000256" key="3">
    <source>
        <dbReference type="ARBA" id="ARBA00022491"/>
    </source>
</evidence>
<dbReference type="InterPro" id="IPR038007">
    <property type="entry name" value="RBP-Jkappa_IPT"/>
</dbReference>
<dbReference type="CDD" id="cd01176">
    <property type="entry name" value="IPT_RBP-Jkappa"/>
    <property type="match status" value="1"/>
</dbReference>
<feature type="region of interest" description="Disordered" evidence="11">
    <location>
        <begin position="427"/>
        <end position="452"/>
    </location>
</feature>
<evidence type="ECO:0000256" key="7">
    <source>
        <dbReference type="ARBA" id="ARBA00023125"/>
    </source>
</evidence>
<sequence>MNNKPLSLAPLSFFPSLSFSLLPSLFLTSPLREAMRNYLKERGDQTVLILHAKVAQKSYGNEKRFFCPPPCVYLMGSGWKKKKEQMERDGCSEQESQPCAFIGIGNSDQEMQQLNLEGKNYCTAKTLYISDSDKRKHFMLSVKMFYGNSTDIGVFLSKRIKVISKPSKKKQSLKNADLCIASGTKVALFNRLRSQTVSTRYLHVEGGNFHASSQQWGAFYIHLLDDEESEGEEFTVRDGYIHYGQTVKLVCSVTGMALPRLIIRKVDKQTALLDADDPVSQLHKCAFYLKDTERMYLCLSQERIIQFQLNGGGDVAMLELTGQNFTPNLRVWFGDVEAETMYRCAESMLCVVPDISAFREGWRWVRQPVQVPVTLVRNDGIIYSTTLTFTYTPEPGPRPHCNAAGAILRAGSDRLLTASSNIANNSDANNTYGPNGSNAGVTSSSTAATVVS</sequence>
<dbReference type="SUPFAM" id="SSF49417">
    <property type="entry name" value="p53-like transcription factors"/>
    <property type="match status" value="1"/>
</dbReference>
<dbReference type="SUPFAM" id="SSF81296">
    <property type="entry name" value="E set domains"/>
    <property type="match status" value="1"/>
</dbReference>
<keyword evidence="12" id="KW-0732">Signal</keyword>
<evidence type="ECO:0000256" key="8">
    <source>
        <dbReference type="ARBA" id="ARBA00023159"/>
    </source>
</evidence>
<dbReference type="Pfam" id="PF09270">
    <property type="entry name" value="BTD"/>
    <property type="match status" value="1"/>
</dbReference>
<dbReference type="InterPro" id="IPR036358">
    <property type="entry name" value="BTD_sf"/>
</dbReference>
<evidence type="ECO:0000313" key="16">
    <source>
        <dbReference type="Proteomes" id="UP000694402"/>
    </source>
</evidence>
<proteinExistence type="inferred from homology"/>
<dbReference type="InterPro" id="IPR008967">
    <property type="entry name" value="p53-like_TF_DNA-bd_sf"/>
</dbReference>
<dbReference type="GO" id="GO:0007221">
    <property type="term" value="P:positive regulation of transcription of Notch receptor target"/>
    <property type="evidence" value="ECO:0007669"/>
    <property type="project" value="UniProtKB-ARBA"/>
</dbReference>
<protein>
    <recommendedName>
        <fullName evidence="17">Recombination signal binding protein for immunoglobulin kappa J region b</fullName>
    </recommendedName>
</protein>
<dbReference type="InterPro" id="IPR037095">
    <property type="entry name" value="RBP-J/Cbf11_DNA-bd_sf"/>
</dbReference>
<evidence type="ECO:0000256" key="9">
    <source>
        <dbReference type="ARBA" id="ARBA00023163"/>
    </source>
</evidence>
<comment type="subcellular location">
    <subcellularLocation>
        <location evidence="1">Nucleus</location>
    </subcellularLocation>
</comment>
<keyword evidence="9" id="KW-0804">Transcription</keyword>
<keyword evidence="10" id="KW-0539">Nucleus</keyword>
<evidence type="ECO:0000313" key="15">
    <source>
        <dbReference type="Ensembl" id="ENSOTSP00005139563.1"/>
    </source>
</evidence>
<dbReference type="InterPro" id="IPR040159">
    <property type="entry name" value="CLS_fam"/>
</dbReference>
<organism evidence="15 16">
    <name type="scientific">Oncorhynchus tshawytscha</name>
    <name type="common">Chinook salmon</name>
    <name type="synonym">Salmo tshawytscha</name>
    <dbReference type="NCBI Taxonomy" id="74940"/>
    <lineage>
        <taxon>Eukaryota</taxon>
        <taxon>Metazoa</taxon>
        <taxon>Chordata</taxon>
        <taxon>Craniata</taxon>
        <taxon>Vertebrata</taxon>
        <taxon>Euteleostomi</taxon>
        <taxon>Actinopterygii</taxon>
        <taxon>Neopterygii</taxon>
        <taxon>Teleostei</taxon>
        <taxon>Protacanthopterygii</taxon>
        <taxon>Salmoniformes</taxon>
        <taxon>Salmonidae</taxon>
        <taxon>Salmoninae</taxon>
        <taxon>Oncorhynchus</taxon>
    </lineage>
</organism>
<dbReference type="GO" id="GO:0005654">
    <property type="term" value="C:nucleoplasm"/>
    <property type="evidence" value="ECO:0007669"/>
    <property type="project" value="UniProtKB-ARBA"/>
</dbReference>